<dbReference type="AlphaFoldDB" id="A0A239J4Z3"/>
<dbReference type="Proteomes" id="UP000198432">
    <property type="component" value="Unassembled WGS sequence"/>
</dbReference>
<feature type="domain" description="ComEC/Rec2-related protein" evidence="7">
    <location>
        <begin position="240"/>
        <end position="508"/>
    </location>
</feature>
<proteinExistence type="predicted"/>
<keyword evidence="4 6" id="KW-1133">Transmembrane helix</keyword>
<accession>A0A239J4Z3</accession>
<gene>
    <name evidence="9" type="ORF">SAMN06296052_12046</name>
</gene>
<dbReference type="NCBIfam" id="TIGR00360">
    <property type="entry name" value="ComEC_N-term"/>
    <property type="match status" value="1"/>
</dbReference>
<feature type="transmembrane region" description="Helical" evidence="6">
    <location>
        <begin position="365"/>
        <end position="382"/>
    </location>
</feature>
<evidence type="ECO:0000256" key="2">
    <source>
        <dbReference type="ARBA" id="ARBA00022475"/>
    </source>
</evidence>
<dbReference type="PANTHER" id="PTHR30619:SF1">
    <property type="entry name" value="RECOMBINATION PROTEIN 2"/>
    <property type="match status" value="1"/>
</dbReference>
<feature type="transmembrane region" description="Helical" evidence="6">
    <location>
        <begin position="316"/>
        <end position="333"/>
    </location>
</feature>
<organism evidence="9 10">
    <name type="scientific">Pontibacter ummariensis</name>
    <dbReference type="NCBI Taxonomy" id="1610492"/>
    <lineage>
        <taxon>Bacteria</taxon>
        <taxon>Pseudomonadati</taxon>
        <taxon>Bacteroidota</taxon>
        <taxon>Cytophagia</taxon>
        <taxon>Cytophagales</taxon>
        <taxon>Hymenobacteraceae</taxon>
        <taxon>Pontibacter</taxon>
    </lineage>
</organism>
<feature type="transmembrane region" description="Helical" evidence="6">
    <location>
        <begin position="294"/>
        <end position="310"/>
    </location>
</feature>
<evidence type="ECO:0000259" key="7">
    <source>
        <dbReference type="Pfam" id="PF03772"/>
    </source>
</evidence>
<dbReference type="OrthoDB" id="9761531at2"/>
<evidence type="ECO:0000256" key="3">
    <source>
        <dbReference type="ARBA" id="ARBA00022692"/>
    </source>
</evidence>
<dbReference type="RefSeq" id="WP_089320774.1">
    <property type="nucleotide sequence ID" value="NZ_FZOQ01000020.1"/>
</dbReference>
<feature type="transmembrane region" description="Helical" evidence="6">
    <location>
        <begin position="446"/>
        <end position="466"/>
    </location>
</feature>
<keyword evidence="3 6" id="KW-0812">Transmembrane</keyword>
<reference evidence="10" key="1">
    <citation type="submission" date="2017-06" db="EMBL/GenBank/DDBJ databases">
        <authorList>
            <person name="Varghese N."/>
            <person name="Submissions S."/>
        </authorList>
    </citation>
    <scope>NUCLEOTIDE SEQUENCE [LARGE SCALE GENOMIC DNA]</scope>
    <source>
        <strain evidence="10">NKM1</strain>
    </source>
</reference>
<keyword evidence="2" id="KW-1003">Cell membrane</keyword>
<feature type="transmembrane region" description="Helical" evidence="6">
    <location>
        <begin position="340"/>
        <end position="359"/>
    </location>
</feature>
<evidence type="ECO:0000259" key="8">
    <source>
        <dbReference type="Pfam" id="PF13567"/>
    </source>
</evidence>
<name>A0A239J4Z3_9BACT</name>
<feature type="transmembrane region" description="Helical" evidence="6">
    <location>
        <begin position="7"/>
        <end position="26"/>
    </location>
</feature>
<dbReference type="Pfam" id="PF13567">
    <property type="entry name" value="DUF4131"/>
    <property type="match status" value="1"/>
</dbReference>
<evidence type="ECO:0000313" key="10">
    <source>
        <dbReference type="Proteomes" id="UP000198432"/>
    </source>
</evidence>
<keyword evidence="10" id="KW-1185">Reference proteome</keyword>
<dbReference type="Pfam" id="PF03772">
    <property type="entry name" value="Competence"/>
    <property type="match status" value="1"/>
</dbReference>
<sequence length="707" mass="79476">MLSWAPYPFVRVALSFIAGILLYLFAGKDFQYSTEVLAFFVLLYLVGFLLSKRRKQRFITDVAGVLGLLSFVALGLWTTHLHTEKHQPQHLLHLSGQPNYYQGVVDDYVLQKPGYQSTVLKVEQVLVSGAWQKVSGKVQLSVPHDSERPYELNYGDVLLIKGAPQKVSPPLNPAQFDYQQYLANKSIYHRHYLQAYQYEKVASEPANPLLYASIQLRRNLDALLRAHVGEKREYSISSALLLGVKDELDNAIRETYASTGTMHVLAVSGLHVGLIYLLLMLVLRRFGSSKAQRLLGAGIVLAALWLYAFVTGLTPSVLRAVVMFSLVTVGLAIQRRTNIYNTVAIAAVALLLLNPYNLLEVGFQLSFLAVLGIVYLQPRFYNLLEVDNWLLDKVWAYFTVAVAAQIATLPLGLFYFHQFPAYFWLANLVVVPLATFVLWSGIAALAFVWVPMLGALLFQVHYWLLWGMNEFNFWVQQLSASLLQGIDITLLQTILLYLLLFALVFFLALKKLRFLSLAVVIVAILSVQEIKETVQQKNQELLALYQVRGSTGMALVQGQQATVLSDSILLLDRDNYTFNIQPHLWQLGVHEPKQVSLPGNAANAVSEAALTVLPDSNQVLVWQGIRLLLLSRPPQLKARQSLNLDYVLLRQNVRLKPEDLQGYTTATVLLDASSAPWYRRRLHQALDTLGLAYYDVADSGAFVLKVR</sequence>
<comment type="subcellular location">
    <subcellularLocation>
        <location evidence="1">Cell membrane</location>
        <topology evidence="1">Multi-pass membrane protein</topology>
    </subcellularLocation>
</comment>
<evidence type="ECO:0000256" key="1">
    <source>
        <dbReference type="ARBA" id="ARBA00004651"/>
    </source>
</evidence>
<dbReference type="PANTHER" id="PTHR30619">
    <property type="entry name" value="DNA INTERNALIZATION/COMPETENCE PROTEIN COMEC/REC2"/>
    <property type="match status" value="1"/>
</dbReference>
<evidence type="ECO:0000313" key="9">
    <source>
        <dbReference type="EMBL" id="SNT00859.1"/>
    </source>
</evidence>
<evidence type="ECO:0000256" key="6">
    <source>
        <dbReference type="SAM" id="Phobius"/>
    </source>
</evidence>
<feature type="transmembrane region" description="Helical" evidence="6">
    <location>
        <begin position="58"/>
        <end position="77"/>
    </location>
</feature>
<dbReference type="InterPro" id="IPR025405">
    <property type="entry name" value="DUF4131"/>
</dbReference>
<feature type="transmembrane region" description="Helical" evidence="6">
    <location>
        <begin position="32"/>
        <end position="51"/>
    </location>
</feature>
<protein>
    <submittedName>
        <fullName evidence="9">Competence protein ComEC</fullName>
    </submittedName>
</protein>
<evidence type="ECO:0000256" key="5">
    <source>
        <dbReference type="ARBA" id="ARBA00023136"/>
    </source>
</evidence>
<feature type="transmembrane region" description="Helical" evidence="6">
    <location>
        <begin position="486"/>
        <end position="507"/>
    </location>
</feature>
<feature type="transmembrane region" description="Helical" evidence="6">
    <location>
        <begin position="421"/>
        <end position="439"/>
    </location>
</feature>
<dbReference type="GO" id="GO:0005886">
    <property type="term" value="C:plasma membrane"/>
    <property type="evidence" value="ECO:0007669"/>
    <property type="project" value="UniProtKB-SubCell"/>
</dbReference>
<feature type="transmembrane region" description="Helical" evidence="6">
    <location>
        <begin position="394"/>
        <end position="415"/>
    </location>
</feature>
<dbReference type="InterPro" id="IPR052159">
    <property type="entry name" value="Competence_DNA_uptake"/>
</dbReference>
<keyword evidence="5 6" id="KW-0472">Membrane</keyword>
<feature type="domain" description="DUF4131" evidence="8">
    <location>
        <begin position="37"/>
        <end position="194"/>
    </location>
</feature>
<feature type="transmembrane region" description="Helical" evidence="6">
    <location>
        <begin position="262"/>
        <end position="282"/>
    </location>
</feature>
<dbReference type="EMBL" id="FZOQ01000020">
    <property type="protein sequence ID" value="SNT00859.1"/>
    <property type="molecule type" value="Genomic_DNA"/>
</dbReference>
<dbReference type="InterPro" id="IPR004477">
    <property type="entry name" value="ComEC_N"/>
</dbReference>
<evidence type="ECO:0000256" key="4">
    <source>
        <dbReference type="ARBA" id="ARBA00022989"/>
    </source>
</evidence>